<gene>
    <name evidence="2" type="ORF">DWV29_09395</name>
</gene>
<dbReference type="Pfam" id="PF01208">
    <property type="entry name" value="URO-D"/>
    <property type="match status" value="1"/>
</dbReference>
<organism evidence="2 3">
    <name type="scientific">Enterocloster asparagiformis</name>
    <dbReference type="NCBI Taxonomy" id="333367"/>
    <lineage>
        <taxon>Bacteria</taxon>
        <taxon>Bacillati</taxon>
        <taxon>Bacillota</taxon>
        <taxon>Clostridia</taxon>
        <taxon>Lachnospirales</taxon>
        <taxon>Lachnospiraceae</taxon>
        <taxon>Enterocloster</taxon>
    </lineage>
</organism>
<feature type="domain" description="Uroporphyrinogen decarboxylase (URO-D)" evidence="1">
    <location>
        <begin position="78"/>
        <end position="332"/>
    </location>
</feature>
<evidence type="ECO:0000313" key="3">
    <source>
        <dbReference type="Proteomes" id="UP000283880"/>
    </source>
</evidence>
<dbReference type="OrthoDB" id="7375127at2"/>
<dbReference type="InterPro" id="IPR000257">
    <property type="entry name" value="Uroporphyrinogen_deCOase"/>
</dbReference>
<dbReference type="PANTHER" id="PTHR47099:SF1">
    <property type="entry name" value="METHYLCOBAMIDE:COM METHYLTRANSFERASE MTBA"/>
    <property type="match status" value="1"/>
</dbReference>
<sequence length="340" mass="38187">MTKRERFEAFLANKPVDRVPVAFFHHFCGAKDINQGLVNEEAFERNIEGHRRARRIFDPDVAKVMNDTLMLVPIDCSHVETARDLSKIDPPAMDSMFVKKTVELTKRVRAIYEDSDIPVYGTSFSPYTVLRFSLSPKGMLGNGADEAKFKRLMAEAPDRVSDVLENLGEFICRLNELMLTECGVDGIYLSVNNQCQIVPPELHKRYVAPHEKNIIHEANKISSINLLHICGGPIGLPSTLELYKDYGASGYNWAIEAEKVNLGEGKKILGGAPVFGGFERTGVLDKGTREEVEQRVYDILDECGQTGIMIGDDCTVPTDIDDSRLEWVRQAAIRYAEETW</sequence>
<accession>A0A413FGJ5</accession>
<dbReference type="GO" id="GO:0004853">
    <property type="term" value="F:uroporphyrinogen decarboxylase activity"/>
    <property type="evidence" value="ECO:0007669"/>
    <property type="project" value="InterPro"/>
</dbReference>
<proteinExistence type="predicted"/>
<evidence type="ECO:0000313" key="2">
    <source>
        <dbReference type="EMBL" id="RGX29915.1"/>
    </source>
</evidence>
<reference evidence="2 3" key="1">
    <citation type="submission" date="2018-08" db="EMBL/GenBank/DDBJ databases">
        <title>A genome reference for cultivated species of the human gut microbiota.</title>
        <authorList>
            <person name="Zou Y."/>
            <person name="Xue W."/>
            <person name="Luo G."/>
        </authorList>
    </citation>
    <scope>NUCLEOTIDE SEQUENCE [LARGE SCALE GENOMIC DNA]</scope>
    <source>
        <strain evidence="2 3">AF04-15</strain>
    </source>
</reference>
<evidence type="ECO:0000259" key="1">
    <source>
        <dbReference type="Pfam" id="PF01208"/>
    </source>
</evidence>
<dbReference type="InterPro" id="IPR038071">
    <property type="entry name" value="UROD/MetE-like_sf"/>
</dbReference>
<protein>
    <recommendedName>
        <fullName evidence="1">Uroporphyrinogen decarboxylase (URO-D) domain-containing protein</fullName>
    </recommendedName>
</protein>
<dbReference type="Proteomes" id="UP000283880">
    <property type="component" value="Unassembled WGS sequence"/>
</dbReference>
<dbReference type="AlphaFoldDB" id="A0A413FGJ5"/>
<name>A0A413FGJ5_9FIRM</name>
<dbReference type="PANTHER" id="PTHR47099">
    <property type="entry name" value="METHYLCOBAMIDE:COM METHYLTRANSFERASE MTBA"/>
    <property type="match status" value="1"/>
</dbReference>
<dbReference type="Gene3D" id="3.20.20.210">
    <property type="match status" value="1"/>
</dbReference>
<comment type="caution">
    <text evidence="2">The sequence shown here is derived from an EMBL/GenBank/DDBJ whole genome shotgun (WGS) entry which is preliminary data.</text>
</comment>
<dbReference type="InterPro" id="IPR052024">
    <property type="entry name" value="Methanogen_methyltrans"/>
</dbReference>
<dbReference type="SUPFAM" id="SSF51726">
    <property type="entry name" value="UROD/MetE-like"/>
    <property type="match status" value="1"/>
</dbReference>
<dbReference type="GO" id="GO:0006779">
    <property type="term" value="P:porphyrin-containing compound biosynthetic process"/>
    <property type="evidence" value="ECO:0007669"/>
    <property type="project" value="InterPro"/>
</dbReference>
<dbReference type="EMBL" id="QSBM01000006">
    <property type="protein sequence ID" value="RGX29915.1"/>
    <property type="molecule type" value="Genomic_DNA"/>
</dbReference>
<dbReference type="RefSeq" id="WP_117777328.1">
    <property type="nucleotide sequence ID" value="NZ_QSBM01000006.1"/>
</dbReference>